<accession>A0A4R6QUZ0</accession>
<dbReference type="PANTHER" id="PTHR24567">
    <property type="entry name" value="CRP FAMILY TRANSCRIPTIONAL REGULATORY PROTEIN"/>
    <property type="match status" value="1"/>
</dbReference>
<dbReference type="PROSITE" id="PS51063">
    <property type="entry name" value="HTH_CRP_2"/>
    <property type="match status" value="1"/>
</dbReference>
<dbReference type="InterPro" id="IPR012318">
    <property type="entry name" value="HTH_CRP"/>
</dbReference>
<dbReference type="AlphaFoldDB" id="A0A4R6QUZ0"/>
<keyword evidence="1" id="KW-0805">Transcription regulation</keyword>
<dbReference type="InterPro" id="IPR050397">
    <property type="entry name" value="Env_Response_Regulators"/>
</dbReference>
<protein>
    <submittedName>
        <fullName evidence="6">CRP/FNR family transcriptional regulator</fullName>
    </submittedName>
</protein>
<dbReference type="InterPro" id="IPR000595">
    <property type="entry name" value="cNMP-bd_dom"/>
</dbReference>
<dbReference type="PANTHER" id="PTHR24567:SF75">
    <property type="entry name" value="FUMARATE AND NITRATE REDUCTION REGULATORY PROTEIN"/>
    <property type="match status" value="1"/>
</dbReference>
<feature type="domain" description="HTH crp-type" evidence="5">
    <location>
        <begin position="169"/>
        <end position="242"/>
    </location>
</feature>
<dbReference type="SUPFAM" id="SSF51206">
    <property type="entry name" value="cAMP-binding domain-like"/>
    <property type="match status" value="1"/>
</dbReference>
<dbReference type="InterPro" id="IPR014710">
    <property type="entry name" value="RmlC-like_jellyroll"/>
</dbReference>
<dbReference type="InterPro" id="IPR036388">
    <property type="entry name" value="WH-like_DNA-bd_sf"/>
</dbReference>
<dbReference type="PROSITE" id="PS50042">
    <property type="entry name" value="CNMP_BINDING_3"/>
    <property type="match status" value="1"/>
</dbReference>
<dbReference type="Pfam" id="PF00027">
    <property type="entry name" value="cNMP_binding"/>
    <property type="match status" value="1"/>
</dbReference>
<name>A0A4R6QUZ0_9BURK</name>
<dbReference type="Gene3D" id="2.60.120.10">
    <property type="entry name" value="Jelly Rolls"/>
    <property type="match status" value="1"/>
</dbReference>
<keyword evidence="7" id="KW-1185">Reference proteome</keyword>
<dbReference type="SUPFAM" id="SSF46785">
    <property type="entry name" value="Winged helix' DNA-binding domain"/>
    <property type="match status" value="1"/>
</dbReference>
<dbReference type="CDD" id="cd00038">
    <property type="entry name" value="CAP_ED"/>
    <property type="match status" value="1"/>
</dbReference>
<dbReference type="InterPro" id="IPR036390">
    <property type="entry name" value="WH_DNA-bd_sf"/>
</dbReference>
<dbReference type="InParanoid" id="A0A4R6QUZ0"/>
<evidence type="ECO:0000259" key="4">
    <source>
        <dbReference type="PROSITE" id="PS50042"/>
    </source>
</evidence>
<dbReference type="RefSeq" id="WP_133699361.1">
    <property type="nucleotide sequence ID" value="NZ_SNXS01000001.1"/>
</dbReference>
<keyword evidence="3" id="KW-0804">Transcription</keyword>
<evidence type="ECO:0000313" key="7">
    <source>
        <dbReference type="Proteomes" id="UP000295361"/>
    </source>
</evidence>
<dbReference type="SMART" id="SM00100">
    <property type="entry name" value="cNMP"/>
    <property type="match status" value="1"/>
</dbReference>
<dbReference type="Proteomes" id="UP000295361">
    <property type="component" value="Unassembled WGS sequence"/>
</dbReference>
<evidence type="ECO:0000256" key="3">
    <source>
        <dbReference type="ARBA" id="ARBA00023163"/>
    </source>
</evidence>
<evidence type="ECO:0000256" key="1">
    <source>
        <dbReference type="ARBA" id="ARBA00023015"/>
    </source>
</evidence>
<dbReference type="GO" id="GO:0003700">
    <property type="term" value="F:DNA-binding transcription factor activity"/>
    <property type="evidence" value="ECO:0007669"/>
    <property type="project" value="TreeGrafter"/>
</dbReference>
<dbReference type="OrthoDB" id="8892417at2"/>
<reference evidence="6 7" key="1">
    <citation type="submission" date="2019-03" db="EMBL/GenBank/DDBJ databases">
        <title>Genomic Encyclopedia of Type Strains, Phase IV (KMG-IV): sequencing the most valuable type-strain genomes for metagenomic binning, comparative biology and taxonomic classification.</title>
        <authorList>
            <person name="Goeker M."/>
        </authorList>
    </citation>
    <scope>NUCLEOTIDE SEQUENCE [LARGE SCALE GENOMIC DNA]</scope>
    <source>
        <strain evidence="6 7">DSM 16998</strain>
    </source>
</reference>
<evidence type="ECO:0000256" key="2">
    <source>
        <dbReference type="ARBA" id="ARBA00023125"/>
    </source>
</evidence>
<dbReference type="Pfam" id="PF13545">
    <property type="entry name" value="HTH_Crp_2"/>
    <property type="match status" value="1"/>
</dbReference>
<keyword evidence="2" id="KW-0238">DNA-binding</keyword>
<feature type="domain" description="Cyclic nucleotide-binding" evidence="4">
    <location>
        <begin position="57"/>
        <end position="155"/>
    </location>
</feature>
<dbReference type="Gene3D" id="1.10.10.10">
    <property type="entry name" value="Winged helix-like DNA-binding domain superfamily/Winged helix DNA-binding domain"/>
    <property type="match status" value="1"/>
</dbReference>
<comment type="caution">
    <text evidence="6">The sequence shown here is derived from an EMBL/GenBank/DDBJ whole genome shotgun (WGS) entry which is preliminary data.</text>
</comment>
<dbReference type="InterPro" id="IPR018490">
    <property type="entry name" value="cNMP-bd_dom_sf"/>
</dbReference>
<proteinExistence type="predicted"/>
<evidence type="ECO:0000313" key="6">
    <source>
        <dbReference type="EMBL" id="TDP74755.1"/>
    </source>
</evidence>
<sequence>MNQSVRQYRVISSTAPQCAAQAGATTRACLSDLLRLMDADAETGPASDSCPVLMRPLRAGTALFHEHGQIDAIHFVSMGSFKIYRTAEDGYEQVLGFARRGEVLGYDAVCLGQHPTAAVALEDARVFAISVRELFALLQRVPALDRLLHLAVSRQLTRAAEIADLMAAVAAEVRLARFLVLQSEQMKACGQSPVRLLLRMGRRDIASHLGVAHETVSRSFSVLADWGWLHVNNREVEILDLAQLKTFARSTRRSIDDIGVRAKASSAPAELLPRSNARELSWVAGRQGFGFDGAVTSGGICIDHPRPGATATKHSHAA</sequence>
<evidence type="ECO:0000259" key="5">
    <source>
        <dbReference type="PROSITE" id="PS51063"/>
    </source>
</evidence>
<gene>
    <name evidence="6" type="ORF">DES47_101821</name>
</gene>
<dbReference type="SMART" id="SM00419">
    <property type="entry name" value="HTH_CRP"/>
    <property type="match status" value="1"/>
</dbReference>
<dbReference type="GO" id="GO:0005829">
    <property type="term" value="C:cytosol"/>
    <property type="evidence" value="ECO:0007669"/>
    <property type="project" value="TreeGrafter"/>
</dbReference>
<dbReference type="EMBL" id="SNXS01000001">
    <property type="protein sequence ID" value="TDP74755.1"/>
    <property type="molecule type" value="Genomic_DNA"/>
</dbReference>
<organism evidence="6 7">
    <name type="scientific">Roseateles toxinivorans</name>
    <dbReference type="NCBI Taxonomy" id="270368"/>
    <lineage>
        <taxon>Bacteria</taxon>
        <taxon>Pseudomonadati</taxon>
        <taxon>Pseudomonadota</taxon>
        <taxon>Betaproteobacteria</taxon>
        <taxon>Burkholderiales</taxon>
        <taxon>Sphaerotilaceae</taxon>
        <taxon>Roseateles</taxon>
    </lineage>
</organism>
<dbReference type="GO" id="GO:0003677">
    <property type="term" value="F:DNA binding"/>
    <property type="evidence" value="ECO:0007669"/>
    <property type="project" value="UniProtKB-KW"/>
</dbReference>